<dbReference type="RefSeq" id="WP_059313643.1">
    <property type="nucleotide sequence ID" value="NZ_CP013987.1"/>
</dbReference>
<dbReference type="PANTHER" id="PTHR45138:SF24">
    <property type="entry name" value="DIGUANYLATE CYCLASE DGCC-RELATED"/>
    <property type="match status" value="1"/>
</dbReference>
<dbReference type="NCBIfam" id="TIGR00254">
    <property type="entry name" value="GGDEF"/>
    <property type="match status" value="1"/>
</dbReference>
<gene>
    <name evidence="6" type="ORF">APT59_03885</name>
</gene>
<dbReference type="GO" id="GO:0052621">
    <property type="term" value="F:diguanylate cyclase activity"/>
    <property type="evidence" value="ECO:0007669"/>
    <property type="project" value="UniProtKB-EC"/>
</dbReference>
<dbReference type="InterPro" id="IPR050469">
    <property type="entry name" value="Diguanylate_Cyclase"/>
</dbReference>
<dbReference type="InterPro" id="IPR029787">
    <property type="entry name" value="Nucleotide_cyclase"/>
</dbReference>
<dbReference type="PANTHER" id="PTHR45138">
    <property type="entry name" value="REGULATORY COMPONENTS OF SENSORY TRANSDUCTION SYSTEM"/>
    <property type="match status" value="1"/>
</dbReference>
<dbReference type="InterPro" id="IPR043128">
    <property type="entry name" value="Rev_trsase/Diguanyl_cyclase"/>
</dbReference>
<dbReference type="EC" id="2.7.7.65" evidence="3"/>
<dbReference type="FunFam" id="3.30.70.270:FF:000001">
    <property type="entry name" value="Diguanylate cyclase domain protein"/>
    <property type="match status" value="1"/>
</dbReference>
<dbReference type="CDD" id="cd01949">
    <property type="entry name" value="GGDEF"/>
    <property type="match status" value="1"/>
</dbReference>
<dbReference type="SMART" id="SM00100">
    <property type="entry name" value="cNMP"/>
    <property type="match status" value="1"/>
</dbReference>
<dbReference type="EMBL" id="CP013987">
    <property type="protein sequence ID" value="ALZ83383.1"/>
    <property type="molecule type" value="Genomic_DNA"/>
</dbReference>
<dbReference type="CDD" id="cd00038">
    <property type="entry name" value="CAP_ED"/>
    <property type="match status" value="1"/>
</dbReference>
<dbReference type="AlphaFoldDB" id="A0A0U4VJX6"/>
<dbReference type="Gene3D" id="3.30.70.270">
    <property type="match status" value="1"/>
</dbReference>
<reference evidence="6 7" key="1">
    <citation type="submission" date="2016-01" db="EMBL/GenBank/DDBJ databases">
        <title>Annotation of Pseudomonas oryzihabitans USDA-ARS-USMARC-56511.</title>
        <authorList>
            <person name="Harhay G.P."/>
            <person name="Harhay D.M."/>
            <person name="Smith T.P.L."/>
            <person name="Bono J.L."/>
            <person name="Heaton M.P."/>
            <person name="Clawson M.L."/>
            <person name="Chitko-Mckown C.G."/>
            <person name="Capik S.F."/>
            <person name="DeDonder K.D."/>
            <person name="Apley M.D."/>
            <person name="Lubbers B.V."/>
            <person name="White B.J."/>
            <person name="Larson R.L."/>
        </authorList>
    </citation>
    <scope>NUCLEOTIDE SEQUENCE [LARGE SCALE GENOMIC DNA]</scope>
    <source>
        <strain evidence="6 7">USDA-ARS-USMARC-56511</strain>
    </source>
</reference>
<dbReference type="InterPro" id="IPR000160">
    <property type="entry name" value="GGDEF_dom"/>
</dbReference>
<evidence type="ECO:0000313" key="7">
    <source>
        <dbReference type="Proteomes" id="UP000064137"/>
    </source>
</evidence>
<dbReference type="SMART" id="SM00267">
    <property type="entry name" value="GGDEF"/>
    <property type="match status" value="1"/>
</dbReference>
<organism evidence="6 7">
    <name type="scientific">Pseudomonas oryzihabitans</name>
    <dbReference type="NCBI Taxonomy" id="47885"/>
    <lineage>
        <taxon>Bacteria</taxon>
        <taxon>Pseudomonadati</taxon>
        <taxon>Pseudomonadota</taxon>
        <taxon>Gammaproteobacteria</taxon>
        <taxon>Pseudomonadales</taxon>
        <taxon>Pseudomonadaceae</taxon>
        <taxon>Pseudomonas</taxon>
    </lineage>
</organism>
<dbReference type="InterPro" id="IPR018490">
    <property type="entry name" value="cNMP-bd_dom_sf"/>
</dbReference>
<dbReference type="KEGG" id="por:APT59_03885"/>
<name>A0A0U4VJX6_9PSED</name>
<comment type="subcellular location">
    <subcellularLocation>
        <location evidence="2">Cell inner membrane</location>
    </subcellularLocation>
</comment>
<evidence type="ECO:0000259" key="5">
    <source>
        <dbReference type="PROSITE" id="PS50887"/>
    </source>
</evidence>
<evidence type="ECO:0000259" key="4">
    <source>
        <dbReference type="PROSITE" id="PS50042"/>
    </source>
</evidence>
<comment type="cofactor">
    <cofactor evidence="1">
        <name>Mg(2+)</name>
        <dbReference type="ChEBI" id="CHEBI:18420"/>
    </cofactor>
</comment>
<dbReference type="SUPFAM" id="SSF55073">
    <property type="entry name" value="Nucleotide cyclase"/>
    <property type="match status" value="1"/>
</dbReference>
<dbReference type="PROSITE" id="PS50887">
    <property type="entry name" value="GGDEF"/>
    <property type="match status" value="1"/>
</dbReference>
<evidence type="ECO:0000256" key="2">
    <source>
        <dbReference type="ARBA" id="ARBA00004533"/>
    </source>
</evidence>
<dbReference type="OrthoDB" id="9812260at2"/>
<feature type="domain" description="GGDEF" evidence="5">
    <location>
        <begin position="185"/>
        <end position="316"/>
    </location>
</feature>
<accession>A0A0U4VJX6</accession>
<dbReference type="Proteomes" id="UP000064137">
    <property type="component" value="Chromosome"/>
</dbReference>
<dbReference type="Gene3D" id="2.60.120.10">
    <property type="entry name" value="Jelly Rolls"/>
    <property type="match status" value="1"/>
</dbReference>
<evidence type="ECO:0000313" key="6">
    <source>
        <dbReference type="EMBL" id="ALZ83383.1"/>
    </source>
</evidence>
<dbReference type="PROSITE" id="PS50042">
    <property type="entry name" value="CNMP_BINDING_3"/>
    <property type="match status" value="1"/>
</dbReference>
<dbReference type="GO" id="GO:1902201">
    <property type="term" value="P:negative regulation of bacterial-type flagellum-dependent cell motility"/>
    <property type="evidence" value="ECO:0007669"/>
    <property type="project" value="TreeGrafter"/>
</dbReference>
<feature type="domain" description="Cyclic nucleotide-binding" evidence="4">
    <location>
        <begin position="22"/>
        <end position="140"/>
    </location>
</feature>
<protein>
    <recommendedName>
        <fullName evidence="3">diguanylate cyclase</fullName>
        <ecNumber evidence="3">2.7.7.65</ecNumber>
    </recommendedName>
</protein>
<dbReference type="GO" id="GO:0043709">
    <property type="term" value="P:cell adhesion involved in single-species biofilm formation"/>
    <property type="evidence" value="ECO:0007669"/>
    <property type="project" value="TreeGrafter"/>
</dbReference>
<dbReference type="SUPFAM" id="SSF51206">
    <property type="entry name" value="cAMP-binding domain-like"/>
    <property type="match status" value="1"/>
</dbReference>
<evidence type="ECO:0000256" key="1">
    <source>
        <dbReference type="ARBA" id="ARBA00001946"/>
    </source>
</evidence>
<dbReference type="InterPro" id="IPR014710">
    <property type="entry name" value="RmlC-like_jellyroll"/>
</dbReference>
<dbReference type="GO" id="GO:0005886">
    <property type="term" value="C:plasma membrane"/>
    <property type="evidence" value="ECO:0007669"/>
    <property type="project" value="UniProtKB-SubCell"/>
</dbReference>
<evidence type="ECO:0000256" key="3">
    <source>
        <dbReference type="ARBA" id="ARBA00012528"/>
    </source>
</evidence>
<proteinExistence type="predicted"/>
<dbReference type="InterPro" id="IPR000595">
    <property type="entry name" value="cNMP-bd_dom"/>
</dbReference>
<sequence length="316" mass="35417">MAAPLSVWLAEVPVASLKDLRLFKGVENFLLEALIARSVTRSLVAGECLLSPAMTNQYMYLILEGRLRVHLGSPDNPPIYLLGPGECSGEISFMDSERPSAYVIAEADTQVLCLHRDLVLELIERSSKAMHNLLGILCERMRRGNQLIVDTERNANVDTLTGLFNRRRLEQLFERESTRCAFNRQPLSLLMLDVDHFKRYNDTHGHLAGDYALCLVANTLRDQLRPKDSMARYGGEEFVILLPEIDRDEAIAIAERLRQSLAEIKDFYSPCGKLPGVTVSIGLAQMRKADSLEELVGRADKSLYQAKNAGRNRISG</sequence>
<dbReference type="Pfam" id="PF00990">
    <property type="entry name" value="GGDEF"/>
    <property type="match status" value="1"/>
</dbReference>
<dbReference type="Pfam" id="PF00027">
    <property type="entry name" value="cNMP_binding"/>
    <property type="match status" value="1"/>
</dbReference>